<gene>
    <name evidence="13" type="ORF">PMH09_03050</name>
</gene>
<evidence type="ECO:0000256" key="11">
    <source>
        <dbReference type="ARBA" id="ARBA00023307"/>
    </source>
</evidence>
<sequence>MTMLSPQAQELIAKAQIVSFESWYTGNNDDWISIFEEVNRERRYLSDEDFRSLETQLNRADAELQMARRLRDRASELVDRSRSQVLARFPEITQPGGKLYPEKRAENCWRDFWHFLRCIHYGIAGKNLEYLSAEGLHYMDLLYQELDVPLDAMLVGLEALREVCLAECAGSATTDYAPYFDRLIESLKGFSGYTKLREVL</sequence>
<keyword evidence="4" id="KW-0602">Photosynthesis</keyword>
<protein>
    <submittedName>
        <fullName evidence="13">Phycobilisome protein</fullName>
    </submittedName>
</protein>
<evidence type="ECO:0000313" key="14">
    <source>
        <dbReference type="Proteomes" id="UP001232992"/>
    </source>
</evidence>
<proteinExistence type="inferred from homology"/>
<organism evidence="13 14">
    <name type="scientific">Roseofilum casamattae BLCC-M143</name>
    <dbReference type="NCBI Taxonomy" id="3022442"/>
    <lineage>
        <taxon>Bacteria</taxon>
        <taxon>Bacillati</taxon>
        <taxon>Cyanobacteriota</taxon>
        <taxon>Cyanophyceae</taxon>
        <taxon>Desertifilales</taxon>
        <taxon>Desertifilaceae</taxon>
        <taxon>Roseofilum</taxon>
        <taxon>Roseofilum casamattae</taxon>
    </lineage>
</organism>
<dbReference type="SUPFAM" id="SSF46458">
    <property type="entry name" value="Globin-like"/>
    <property type="match status" value="1"/>
</dbReference>
<evidence type="ECO:0000256" key="9">
    <source>
        <dbReference type="ARBA" id="ARBA00023078"/>
    </source>
</evidence>
<comment type="similarity">
    <text evidence="2">Belongs to the phycobiliprotein family.</text>
</comment>
<reference evidence="13 14" key="1">
    <citation type="submission" date="2023-01" db="EMBL/GenBank/DDBJ databases">
        <title>Novel diversity within Roseofilum (Cyanobacteria; Desertifilaceae) from marine benthic mats with descriptions of four novel species.</title>
        <authorList>
            <person name="Wang Y."/>
            <person name="Berthold D.E."/>
            <person name="Hu J."/>
            <person name="Lefler F.W."/>
            <person name="Laughinghouse H.D. IV."/>
        </authorList>
    </citation>
    <scope>NUCLEOTIDE SEQUENCE [LARGE SCALE GENOMIC DNA]</scope>
    <source>
        <strain evidence="13 14">BLCC-M143</strain>
    </source>
</reference>
<dbReference type="Pfam" id="PF00502">
    <property type="entry name" value="Phycobilisome"/>
    <property type="match status" value="1"/>
</dbReference>
<evidence type="ECO:0000313" key="13">
    <source>
        <dbReference type="EMBL" id="MDJ1182160.1"/>
    </source>
</evidence>
<evidence type="ECO:0000256" key="10">
    <source>
        <dbReference type="ARBA" id="ARBA00023136"/>
    </source>
</evidence>
<keyword evidence="12" id="KW-0175">Coiled coil</keyword>
<dbReference type="InterPro" id="IPR012128">
    <property type="entry name" value="Phycobilisome_asu/bsu"/>
</dbReference>
<evidence type="ECO:0000256" key="3">
    <source>
        <dbReference type="ARBA" id="ARBA00022448"/>
    </source>
</evidence>
<name>A0ABT7BSJ1_9CYAN</name>
<evidence type="ECO:0000256" key="12">
    <source>
        <dbReference type="SAM" id="Coils"/>
    </source>
</evidence>
<evidence type="ECO:0000256" key="7">
    <source>
        <dbReference type="ARBA" id="ARBA00022982"/>
    </source>
</evidence>
<keyword evidence="9" id="KW-0793">Thylakoid</keyword>
<evidence type="ECO:0000256" key="5">
    <source>
        <dbReference type="ARBA" id="ARBA00022549"/>
    </source>
</evidence>
<dbReference type="PANTHER" id="PTHR34011">
    <property type="entry name" value="PHYCOBILISOME 32.1 KDA LINKER POLYPEPTIDE, PHYCOCYANIN-ASSOCIATED, ROD 2-RELATED"/>
    <property type="match status" value="1"/>
</dbReference>
<dbReference type="PANTHER" id="PTHR34011:SF2">
    <property type="entry name" value="ALLOPHYCOCYANIN ALPHA CHAIN"/>
    <property type="match status" value="1"/>
</dbReference>
<dbReference type="Gene3D" id="1.10.490.20">
    <property type="entry name" value="Phycocyanins"/>
    <property type="match status" value="1"/>
</dbReference>
<keyword evidence="5" id="KW-0042">Antenna complex</keyword>
<evidence type="ECO:0000256" key="8">
    <source>
        <dbReference type="ARBA" id="ARBA00022991"/>
    </source>
</evidence>
<accession>A0ABT7BSJ1</accession>
<keyword evidence="10" id="KW-0472">Membrane</keyword>
<keyword evidence="8" id="KW-0157">Chromophore</keyword>
<dbReference type="InterPro" id="IPR038719">
    <property type="entry name" value="Phycobilisome_asu/bsu_sf"/>
</dbReference>
<evidence type="ECO:0000256" key="6">
    <source>
        <dbReference type="ARBA" id="ARBA00022738"/>
    </source>
</evidence>
<comment type="caution">
    <text evidence="13">The sequence shown here is derived from an EMBL/GenBank/DDBJ whole genome shotgun (WGS) entry which is preliminary data.</text>
</comment>
<comment type="subcellular location">
    <subcellularLocation>
        <location evidence="1">Membrane</location>
        <topology evidence="1">Peripheral membrane protein</topology>
    </subcellularLocation>
</comment>
<keyword evidence="14" id="KW-1185">Reference proteome</keyword>
<keyword evidence="11" id="KW-0089">Bile pigment</keyword>
<evidence type="ECO:0000256" key="1">
    <source>
        <dbReference type="ARBA" id="ARBA00004170"/>
    </source>
</evidence>
<feature type="coiled-coil region" evidence="12">
    <location>
        <begin position="50"/>
        <end position="77"/>
    </location>
</feature>
<keyword evidence="7" id="KW-0249">Electron transport</keyword>
<evidence type="ECO:0000256" key="2">
    <source>
        <dbReference type="ARBA" id="ARBA00008182"/>
    </source>
</evidence>
<evidence type="ECO:0000256" key="4">
    <source>
        <dbReference type="ARBA" id="ARBA00022531"/>
    </source>
</evidence>
<keyword evidence="6" id="KW-0605">Phycobilisome</keyword>
<dbReference type="Proteomes" id="UP001232992">
    <property type="component" value="Unassembled WGS sequence"/>
</dbReference>
<keyword evidence="3" id="KW-0813">Transport</keyword>
<dbReference type="InterPro" id="IPR009050">
    <property type="entry name" value="Globin-like_sf"/>
</dbReference>
<dbReference type="EMBL" id="JAQOSQ010000002">
    <property type="protein sequence ID" value="MDJ1182160.1"/>
    <property type="molecule type" value="Genomic_DNA"/>
</dbReference>